<protein>
    <submittedName>
        <fullName evidence="2">Uncharacterized protein</fullName>
    </submittedName>
</protein>
<evidence type="ECO:0000256" key="1">
    <source>
        <dbReference type="SAM" id="SignalP"/>
    </source>
</evidence>
<name>A0A7J6NQ76_PEROL</name>
<dbReference type="OrthoDB" id="10479858at2759"/>
<feature type="signal peptide" evidence="1">
    <location>
        <begin position="1"/>
        <end position="17"/>
    </location>
</feature>
<feature type="chain" id="PRO_5029702513" evidence="1">
    <location>
        <begin position="18"/>
        <end position="243"/>
    </location>
</feature>
<comment type="caution">
    <text evidence="2">The sequence shown here is derived from an EMBL/GenBank/DDBJ whole genome shotgun (WGS) entry which is preliminary data.</text>
</comment>
<dbReference type="Pfam" id="PF20525">
    <property type="entry name" value="DUF6740"/>
    <property type="match status" value="1"/>
</dbReference>
<gene>
    <name evidence="2" type="ORF">FOZ60_005889</name>
</gene>
<evidence type="ECO:0000313" key="3">
    <source>
        <dbReference type="Proteomes" id="UP000541610"/>
    </source>
</evidence>
<proteinExistence type="predicted"/>
<dbReference type="Proteomes" id="UP000541610">
    <property type="component" value="Unassembled WGS sequence"/>
</dbReference>
<dbReference type="InterPro" id="IPR046628">
    <property type="entry name" value="DUF6740"/>
</dbReference>
<keyword evidence="1" id="KW-0732">Signal</keyword>
<dbReference type="AlphaFoldDB" id="A0A7J6NQ76"/>
<accession>A0A7J6NQ76</accession>
<dbReference type="EMBL" id="JABANP010000240">
    <property type="protein sequence ID" value="KAF4685955.1"/>
    <property type="molecule type" value="Genomic_DNA"/>
</dbReference>
<evidence type="ECO:0000313" key="2">
    <source>
        <dbReference type="EMBL" id="KAF4685955.1"/>
    </source>
</evidence>
<organism evidence="2 3">
    <name type="scientific">Perkinsus olseni</name>
    <name type="common">Perkinsus atlanticus</name>
    <dbReference type="NCBI Taxonomy" id="32597"/>
    <lineage>
        <taxon>Eukaryota</taxon>
        <taxon>Sar</taxon>
        <taxon>Alveolata</taxon>
        <taxon>Perkinsozoa</taxon>
        <taxon>Perkinsea</taxon>
        <taxon>Perkinsida</taxon>
        <taxon>Perkinsidae</taxon>
        <taxon>Perkinsus</taxon>
    </lineage>
</organism>
<sequence length="243" mass="26208">MWSTLLSASSLLVGSLALNSPGTPHYYEFQVEIKSYCLEGLKDPHGSAPSCSTATAVATQGLTLPGMDDGTLTTRAHVIAGSDGSETMVEAHPSYPYQYFMRTSTAGSTTVERLVDGKAVLVGEAPTGADSPPFTTFDSMTLEDAGWSPHGMVEKDGVMVNKWVKESYDGIDPSTGANFSVFYLADLAPDTWTLYMDEKNEKPLNLVASNRSNNDDIDQEMTFTNFQGNDGVLTSEKNTRTCL</sequence>
<reference evidence="2 3" key="1">
    <citation type="submission" date="2020-04" db="EMBL/GenBank/DDBJ databases">
        <title>Perkinsus olseni comparative genomics.</title>
        <authorList>
            <person name="Bogema D.R."/>
        </authorList>
    </citation>
    <scope>NUCLEOTIDE SEQUENCE [LARGE SCALE GENOMIC DNA]</scope>
    <source>
        <strain evidence="2">00978-12</strain>
    </source>
</reference>